<comment type="caution">
    <text evidence="1">The sequence shown here is derived from an EMBL/GenBank/DDBJ whole genome shotgun (WGS) entry which is preliminary data.</text>
</comment>
<evidence type="ECO:0000313" key="2">
    <source>
        <dbReference type="Proteomes" id="UP000237000"/>
    </source>
</evidence>
<feature type="non-terminal residue" evidence="1">
    <location>
        <position position="1"/>
    </location>
</feature>
<keyword evidence="2" id="KW-1185">Reference proteome</keyword>
<sequence>DFYKRDEKACQVAAIVCGGKDELPRLETHAYGWKECKSPEFVLHTANFEFGTDNSEGISLEKDNQIDSIIRIEDEECDTFQIQTVQNLLLNINSEFIDELFDDKIKEEQLEVFESNEYCEQNVLLDFVGRKIDGSNDV</sequence>
<dbReference type="EMBL" id="JXTC01000010">
    <property type="protein sequence ID" value="POO01107.1"/>
    <property type="molecule type" value="Genomic_DNA"/>
</dbReference>
<gene>
    <name evidence="1" type="ORF">TorRG33x02_032900</name>
</gene>
<organism evidence="1 2">
    <name type="scientific">Trema orientale</name>
    <name type="common">Charcoal tree</name>
    <name type="synonym">Celtis orientalis</name>
    <dbReference type="NCBI Taxonomy" id="63057"/>
    <lineage>
        <taxon>Eukaryota</taxon>
        <taxon>Viridiplantae</taxon>
        <taxon>Streptophyta</taxon>
        <taxon>Embryophyta</taxon>
        <taxon>Tracheophyta</taxon>
        <taxon>Spermatophyta</taxon>
        <taxon>Magnoliopsida</taxon>
        <taxon>eudicotyledons</taxon>
        <taxon>Gunneridae</taxon>
        <taxon>Pentapetalae</taxon>
        <taxon>rosids</taxon>
        <taxon>fabids</taxon>
        <taxon>Rosales</taxon>
        <taxon>Cannabaceae</taxon>
        <taxon>Trema</taxon>
    </lineage>
</organism>
<accession>A0A2P5FTK7</accession>
<name>A0A2P5FTK7_TREOI</name>
<reference evidence="2" key="1">
    <citation type="submission" date="2016-06" db="EMBL/GenBank/DDBJ databases">
        <title>Parallel loss of symbiosis genes in relatives of nitrogen-fixing non-legume Parasponia.</title>
        <authorList>
            <person name="Van Velzen R."/>
            <person name="Holmer R."/>
            <person name="Bu F."/>
            <person name="Rutten L."/>
            <person name="Van Zeijl A."/>
            <person name="Liu W."/>
            <person name="Santuari L."/>
            <person name="Cao Q."/>
            <person name="Sharma T."/>
            <person name="Shen D."/>
            <person name="Roswanjaya Y."/>
            <person name="Wardhani T."/>
            <person name="Kalhor M.S."/>
            <person name="Jansen J."/>
            <person name="Van den Hoogen J."/>
            <person name="Gungor B."/>
            <person name="Hartog M."/>
            <person name="Hontelez J."/>
            <person name="Verver J."/>
            <person name="Yang W.-C."/>
            <person name="Schijlen E."/>
            <person name="Repin R."/>
            <person name="Schilthuizen M."/>
            <person name="Schranz E."/>
            <person name="Heidstra R."/>
            <person name="Miyata K."/>
            <person name="Fedorova E."/>
            <person name="Kohlen W."/>
            <person name="Bisseling T."/>
            <person name="Smit S."/>
            <person name="Geurts R."/>
        </authorList>
    </citation>
    <scope>NUCLEOTIDE SEQUENCE [LARGE SCALE GENOMIC DNA]</scope>
    <source>
        <strain evidence="2">cv. RG33-2</strain>
    </source>
</reference>
<dbReference type="OrthoDB" id="10344616at2759"/>
<proteinExistence type="predicted"/>
<protein>
    <submittedName>
        <fullName evidence="1">Uncharacterized protein</fullName>
    </submittedName>
</protein>
<dbReference type="AlphaFoldDB" id="A0A2P5FTK7"/>
<dbReference type="Proteomes" id="UP000237000">
    <property type="component" value="Unassembled WGS sequence"/>
</dbReference>
<dbReference type="InParanoid" id="A0A2P5FTK7"/>
<evidence type="ECO:0000313" key="1">
    <source>
        <dbReference type="EMBL" id="POO01107.1"/>
    </source>
</evidence>